<organism evidence="1 2">
    <name type="scientific">Leifsonia tongyongensis</name>
    <dbReference type="NCBI Taxonomy" id="1268043"/>
    <lineage>
        <taxon>Bacteria</taxon>
        <taxon>Bacillati</taxon>
        <taxon>Actinomycetota</taxon>
        <taxon>Actinomycetes</taxon>
        <taxon>Micrococcales</taxon>
        <taxon>Microbacteriaceae</taxon>
        <taxon>Leifsonia</taxon>
    </lineage>
</organism>
<dbReference type="SUPFAM" id="SSF56752">
    <property type="entry name" value="D-aminoacid aminotransferase-like PLP-dependent enzymes"/>
    <property type="match status" value="1"/>
</dbReference>
<dbReference type="InterPro" id="IPR001544">
    <property type="entry name" value="Aminotrans_IV"/>
</dbReference>
<evidence type="ECO:0000313" key="1">
    <source>
        <dbReference type="EMBL" id="NEN06505.1"/>
    </source>
</evidence>
<keyword evidence="1" id="KW-0808">Transferase</keyword>
<dbReference type="RefSeq" id="WP_163289916.1">
    <property type="nucleotide sequence ID" value="NZ_JAAGWY010000002.1"/>
</dbReference>
<sequence>MSEISAIFDWHDGALRLLEDCELFATRLEVADSFLVSDGRTLAVDVHRSRFIESAVARGHPDEGELETFFADALSLVPREGNWFPRLEVSSNDGAFRLHFRLRSAPELQDTVVVATHHGEDPRTEPTIKGPDLDAMLRLRQEAQRSGAREAVILDGGLVSEGSTSALMWWRGEQLMVPPAYLPRIPSVTARSIMTVEAAMGAPVAEEETTPQELEGCELWAVNALHGIRVVDAWVDGPDLNVEGRHAQRWRPRLSALARPLD</sequence>
<name>A0A6L9XZ17_9MICO</name>
<gene>
    <name evidence="1" type="ORF">G3T36_11560</name>
</gene>
<proteinExistence type="predicted"/>
<keyword evidence="1" id="KW-0032">Aminotransferase</keyword>
<reference evidence="1 2" key="1">
    <citation type="journal article" date="2014" name="J. Microbiol.">
        <title>Diaminobutyricibacter tongyongensis gen. nov., sp. nov. and Homoserinibacter gongjuensis gen. nov., sp. nov. belong to the family Microbacteriaceae.</title>
        <authorList>
            <person name="Kim S.J."/>
            <person name="Ahn J.H."/>
            <person name="Weon H.Y."/>
            <person name="Hamada M."/>
            <person name="Suzuki K."/>
            <person name="Kwon S.W."/>
        </authorList>
    </citation>
    <scope>NUCLEOTIDE SEQUENCE [LARGE SCALE GENOMIC DNA]</scope>
    <source>
        <strain evidence="1 2">NBRC 108724</strain>
    </source>
</reference>
<dbReference type="AlphaFoldDB" id="A0A6L9XZ17"/>
<dbReference type="InterPro" id="IPR036038">
    <property type="entry name" value="Aminotransferase-like"/>
</dbReference>
<dbReference type="Pfam" id="PF01063">
    <property type="entry name" value="Aminotran_4"/>
    <property type="match status" value="1"/>
</dbReference>
<comment type="caution">
    <text evidence="1">The sequence shown here is derived from an EMBL/GenBank/DDBJ whole genome shotgun (WGS) entry which is preliminary data.</text>
</comment>
<accession>A0A6L9XZ17</accession>
<protein>
    <submittedName>
        <fullName evidence="1">Aminotransferase class IV</fullName>
    </submittedName>
</protein>
<evidence type="ECO:0000313" key="2">
    <source>
        <dbReference type="Proteomes" id="UP000474967"/>
    </source>
</evidence>
<dbReference type="Gene3D" id="3.20.10.10">
    <property type="entry name" value="D-amino Acid Aminotransferase, subunit A, domain 2"/>
    <property type="match status" value="1"/>
</dbReference>
<dbReference type="EMBL" id="JAAGWY010000002">
    <property type="protein sequence ID" value="NEN06505.1"/>
    <property type="molecule type" value="Genomic_DNA"/>
</dbReference>
<dbReference type="GO" id="GO:0008483">
    <property type="term" value="F:transaminase activity"/>
    <property type="evidence" value="ECO:0007669"/>
    <property type="project" value="UniProtKB-KW"/>
</dbReference>
<dbReference type="Proteomes" id="UP000474967">
    <property type="component" value="Unassembled WGS sequence"/>
</dbReference>
<dbReference type="InterPro" id="IPR043132">
    <property type="entry name" value="BCAT-like_C"/>
</dbReference>
<keyword evidence="2" id="KW-1185">Reference proteome</keyword>